<organism evidence="1 2">
    <name type="scientific">Carya illinoinensis</name>
    <name type="common">Pecan</name>
    <dbReference type="NCBI Taxonomy" id="32201"/>
    <lineage>
        <taxon>Eukaryota</taxon>
        <taxon>Viridiplantae</taxon>
        <taxon>Streptophyta</taxon>
        <taxon>Embryophyta</taxon>
        <taxon>Tracheophyta</taxon>
        <taxon>Spermatophyta</taxon>
        <taxon>Magnoliopsida</taxon>
        <taxon>eudicotyledons</taxon>
        <taxon>Gunneridae</taxon>
        <taxon>Pentapetalae</taxon>
        <taxon>rosids</taxon>
        <taxon>fabids</taxon>
        <taxon>Fagales</taxon>
        <taxon>Juglandaceae</taxon>
        <taxon>Carya</taxon>
    </lineage>
</organism>
<reference evidence="1" key="1">
    <citation type="submission" date="2020-12" db="EMBL/GenBank/DDBJ databases">
        <title>WGS assembly of Carya illinoinensis cv. Pawnee.</title>
        <authorList>
            <person name="Platts A."/>
            <person name="Shu S."/>
            <person name="Wright S."/>
            <person name="Barry K."/>
            <person name="Edger P."/>
            <person name="Pires J.C."/>
            <person name="Schmutz J."/>
        </authorList>
    </citation>
    <scope>NUCLEOTIDE SEQUENCE</scope>
    <source>
        <tissue evidence="1">Leaf</tissue>
    </source>
</reference>
<dbReference type="Proteomes" id="UP000811609">
    <property type="component" value="Chromosome 1"/>
</dbReference>
<evidence type="ECO:0000313" key="1">
    <source>
        <dbReference type="EMBL" id="KAG6667430.1"/>
    </source>
</evidence>
<protein>
    <submittedName>
        <fullName evidence="1">Uncharacterized protein</fullName>
    </submittedName>
</protein>
<gene>
    <name evidence="1" type="ORF">CIPAW_01G100600</name>
</gene>
<accession>A0A8T1RJ92</accession>
<proteinExistence type="predicted"/>
<name>A0A8T1RJ92_CARIL</name>
<comment type="caution">
    <text evidence="1">The sequence shown here is derived from an EMBL/GenBank/DDBJ whole genome shotgun (WGS) entry which is preliminary data.</text>
</comment>
<keyword evidence="2" id="KW-1185">Reference proteome</keyword>
<sequence length="263" mass="27198">MHGQGLLAADGGERNGMEEILVGILEVEGNGPFVGAGMVGKREREGNIAVAPKRSVGFVDKVGAVCSEGVKDGNLAANKVGAVCEGGIADFGIVDKPETGGNEAPEGDANWVLDKGDVLAVERVGAVCWEDGNITDLGVAEEPENGGDEAPKRDGGVVLNKGGGMAAGLGVGAVSKSMWVAGFGAEEIEGGRVGTRSTGAGNGAVPNRLRVARVTLVLEDDNKAIRRAKMQKLKEAITLCIPKCFITYSLIQVIWYAYEIAFS</sequence>
<evidence type="ECO:0000313" key="2">
    <source>
        <dbReference type="Proteomes" id="UP000811609"/>
    </source>
</evidence>
<dbReference type="EMBL" id="CM031809">
    <property type="protein sequence ID" value="KAG6667430.1"/>
    <property type="molecule type" value="Genomic_DNA"/>
</dbReference>
<dbReference type="AlphaFoldDB" id="A0A8T1RJ92"/>